<protein>
    <recommendedName>
        <fullName evidence="2 4">Ribonucleoside-diphosphate reductase</fullName>
        <ecNumber evidence="2 4">1.17.4.1</ecNumber>
    </recommendedName>
</protein>
<dbReference type="SUPFAM" id="SSF48168">
    <property type="entry name" value="R1 subunit of ribonucleotide reductase, N-terminal domain"/>
    <property type="match status" value="1"/>
</dbReference>
<comment type="catalytic activity">
    <reaction evidence="4">
        <text>a 2'-deoxyribonucleoside 5'-diphosphate + [thioredoxin]-disulfide + H2O = a ribonucleoside 5'-diphosphate + [thioredoxin]-dithiol</text>
        <dbReference type="Rhea" id="RHEA:23252"/>
        <dbReference type="Rhea" id="RHEA-COMP:10698"/>
        <dbReference type="Rhea" id="RHEA-COMP:10700"/>
        <dbReference type="ChEBI" id="CHEBI:15377"/>
        <dbReference type="ChEBI" id="CHEBI:29950"/>
        <dbReference type="ChEBI" id="CHEBI:50058"/>
        <dbReference type="ChEBI" id="CHEBI:57930"/>
        <dbReference type="ChEBI" id="CHEBI:73316"/>
        <dbReference type="EC" id="1.17.4.1"/>
    </reaction>
</comment>
<dbReference type="SUPFAM" id="SSF51998">
    <property type="entry name" value="PFL-like glycyl radical enzymes"/>
    <property type="match status" value="1"/>
</dbReference>
<feature type="non-terminal residue" evidence="7">
    <location>
        <position position="1"/>
    </location>
</feature>
<dbReference type="GO" id="GO:0005524">
    <property type="term" value="F:ATP binding"/>
    <property type="evidence" value="ECO:0007669"/>
    <property type="project" value="InterPro"/>
</dbReference>
<dbReference type="Pfam" id="PF00317">
    <property type="entry name" value="Ribonuc_red_lgN"/>
    <property type="match status" value="1"/>
</dbReference>
<sequence length="383" mass="43320">DFGDIISLFLLQLAARIAVSNLHKNTKKSFSETVYDMSKASLIADDVSLIVSKNAARLDSEIRYDRDFEYDYFGFKTLERLYLLKVQGKVVERPQHMLMRVAVGIHKDDLDSAIKSYHFMSQRWFTHASPTLRNAGTPRPQLSSSFLICMKDDNVEGIYETLNECAAISNSGGSIGVSVHNAHATGSYISIVPTLRVFNNTAPYVDEGGGKRSVAIGVHLEPWHADIFEFLKLPKKHEKQEHMARDLIYALWVPDLFMQRVEKNEHWSLFCPNEAPGLEDCWGEEFERLYTKYEREGKAKKVIEVVELFVEIVRSQLNTEGMPHMLFKDSCNRKSNQQNMGTIKSSGLCGGIIEYTSPTETAVCNNASIALSRFVREKVSFAG</sequence>
<dbReference type="UniPathway" id="UPA00326"/>
<dbReference type="PANTHER" id="PTHR11573:SF6">
    <property type="entry name" value="RIBONUCLEOSIDE-DIPHOSPHATE REDUCTASE LARGE SUBUNIT"/>
    <property type="match status" value="1"/>
</dbReference>
<evidence type="ECO:0000256" key="1">
    <source>
        <dbReference type="ARBA" id="ARBA00010406"/>
    </source>
</evidence>
<dbReference type="Gramene" id="KFK23468">
    <property type="protein sequence ID" value="KFK23468"/>
    <property type="gene ID" value="AALP_AAs40136U000100"/>
</dbReference>
<feature type="domain" description="Ribonucleotide reductase large subunit N-terminal" evidence="5">
    <location>
        <begin position="69"/>
        <end position="139"/>
    </location>
</feature>
<dbReference type="OMA" id="FCPNEAL"/>
<dbReference type="Gene3D" id="3.20.70.20">
    <property type="match status" value="1"/>
</dbReference>
<dbReference type="PANTHER" id="PTHR11573">
    <property type="entry name" value="RIBONUCLEOSIDE-DIPHOSPHATE REDUCTASE LARGE CHAIN"/>
    <property type="match status" value="1"/>
</dbReference>
<dbReference type="GO" id="GO:0009263">
    <property type="term" value="P:deoxyribonucleotide biosynthetic process"/>
    <property type="evidence" value="ECO:0007669"/>
    <property type="project" value="UniProtKB-KW"/>
</dbReference>
<feature type="non-terminal residue" evidence="7">
    <location>
        <position position="383"/>
    </location>
</feature>
<keyword evidence="3 4" id="KW-0560">Oxidoreductase</keyword>
<evidence type="ECO:0000259" key="6">
    <source>
        <dbReference type="Pfam" id="PF02867"/>
    </source>
</evidence>
<evidence type="ECO:0000256" key="3">
    <source>
        <dbReference type="ARBA" id="ARBA00023002"/>
    </source>
</evidence>
<dbReference type="OrthoDB" id="1675473at2759"/>
<evidence type="ECO:0000256" key="4">
    <source>
        <dbReference type="RuleBase" id="RU003410"/>
    </source>
</evidence>
<gene>
    <name evidence="7" type="ORF">AALP_AAs40136U000100</name>
</gene>
<dbReference type="GO" id="GO:0005971">
    <property type="term" value="C:ribonucleoside-diphosphate reductase complex"/>
    <property type="evidence" value="ECO:0007669"/>
    <property type="project" value="TreeGrafter"/>
</dbReference>
<dbReference type="InterPro" id="IPR000788">
    <property type="entry name" value="RNR_lg_C"/>
</dbReference>
<dbReference type="InterPro" id="IPR039718">
    <property type="entry name" value="Rrm1"/>
</dbReference>
<dbReference type="Pfam" id="PF02867">
    <property type="entry name" value="Ribonuc_red_lgC"/>
    <property type="match status" value="1"/>
</dbReference>
<dbReference type="eggNOG" id="KOG1112">
    <property type="taxonomic scope" value="Eukaryota"/>
</dbReference>
<dbReference type="EMBL" id="KL978804">
    <property type="protein sequence ID" value="KFK23468.1"/>
    <property type="molecule type" value="Genomic_DNA"/>
</dbReference>
<evidence type="ECO:0000313" key="7">
    <source>
        <dbReference type="EMBL" id="KFK23468.1"/>
    </source>
</evidence>
<organism evidence="7 8">
    <name type="scientific">Arabis alpina</name>
    <name type="common">Alpine rock-cress</name>
    <dbReference type="NCBI Taxonomy" id="50452"/>
    <lineage>
        <taxon>Eukaryota</taxon>
        <taxon>Viridiplantae</taxon>
        <taxon>Streptophyta</taxon>
        <taxon>Embryophyta</taxon>
        <taxon>Tracheophyta</taxon>
        <taxon>Spermatophyta</taxon>
        <taxon>Magnoliopsida</taxon>
        <taxon>eudicotyledons</taxon>
        <taxon>Gunneridae</taxon>
        <taxon>Pentapetalae</taxon>
        <taxon>rosids</taxon>
        <taxon>malvids</taxon>
        <taxon>Brassicales</taxon>
        <taxon>Brassicaceae</taxon>
        <taxon>Arabideae</taxon>
        <taxon>Arabis</taxon>
    </lineage>
</organism>
<dbReference type="AlphaFoldDB" id="A0A087G0R6"/>
<reference evidence="8" key="1">
    <citation type="journal article" date="2015" name="Nat. Plants">
        <title>Genome expansion of Arabis alpina linked with retrotransposition and reduced symmetric DNA methylation.</title>
        <authorList>
            <person name="Willing E.M."/>
            <person name="Rawat V."/>
            <person name="Mandakova T."/>
            <person name="Maumus F."/>
            <person name="James G.V."/>
            <person name="Nordstroem K.J."/>
            <person name="Becker C."/>
            <person name="Warthmann N."/>
            <person name="Chica C."/>
            <person name="Szarzynska B."/>
            <person name="Zytnicki M."/>
            <person name="Albani M.C."/>
            <person name="Kiefer C."/>
            <person name="Bergonzi S."/>
            <person name="Castaings L."/>
            <person name="Mateos J.L."/>
            <person name="Berns M.C."/>
            <person name="Bujdoso N."/>
            <person name="Piofczyk T."/>
            <person name="de Lorenzo L."/>
            <person name="Barrero-Sicilia C."/>
            <person name="Mateos I."/>
            <person name="Piednoel M."/>
            <person name="Hagmann J."/>
            <person name="Chen-Min-Tao R."/>
            <person name="Iglesias-Fernandez R."/>
            <person name="Schuster S.C."/>
            <person name="Alonso-Blanco C."/>
            <person name="Roudier F."/>
            <person name="Carbonero P."/>
            <person name="Paz-Ares J."/>
            <person name="Davis S.J."/>
            <person name="Pecinka A."/>
            <person name="Quesneville H."/>
            <person name="Colot V."/>
            <person name="Lysak M.A."/>
            <person name="Weigel D."/>
            <person name="Coupland G."/>
            <person name="Schneeberger K."/>
        </authorList>
    </citation>
    <scope>NUCLEOTIDE SEQUENCE [LARGE SCALE GENOMIC DNA]</scope>
    <source>
        <strain evidence="8">cv. Pajares</strain>
    </source>
</reference>
<evidence type="ECO:0000313" key="8">
    <source>
        <dbReference type="Proteomes" id="UP000029120"/>
    </source>
</evidence>
<keyword evidence="4" id="KW-0215">Deoxyribonucleotide synthesis</keyword>
<evidence type="ECO:0000256" key="2">
    <source>
        <dbReference type="ARBA" id="ARBA00012274"/>
    </source>
</evidence>
<dbReference type="GO" id="GO:0004748">
    <property type="term" value="F:ribonucleoside-diphosphate reductase activity, thioredoxin disulfide as acceptor"/>
    <property type="evidence" value="ECO:0007669"/>
    <property type="project" value="UniProtKB-EC"/>
</dbReference>
<feature type="domain" description="Ribonucleotide reductase large subunit C-terminal" evidence="6">
    <location>
        <begin position="143"/>
        <end position="379"/>
    </location>
</feature>
<evidence type="ECO:0000259" key="5">
    <source>
        <dbReference type="Pfam" id="PF00317"/>
    </source>
</evidence>
<dbReference type="Proteomes" id="UP000029120">
    <property type="component" value="Unassembled WGS sequence"/>
</dbReference>
<comment type="similarity">
    <text evidence="1 4">Belongs to the ribonucleoside diphosphate reductase large chain family.</text>
</comment>
<dbReference type="PRINTS" id="PR01183">
    <property type="entry name" value="RIBORDTASEM1"/>
</dbReference>
<name>A0A087G0R6_ARAAL</name>
<accession>A0A087G0R6</accession>
<comment type="function">
    <text evidence="4">Provides the precursors necessary for DNA synthesis. Catalyzes the biosynthesis of deoxyribonucleotides from the corresponding ribonucleotides.</text>
</comment>
<dbReference type="EC" id="1.17.4.1" evidence="2 4"/>
<dbReference type="InterPro" id="IPR013509">
    <property type="entry name" value="RNR_lsu_N"/>
</dbReference>
<keyword evidence="8" id="KW-1185">Reference proteome</keyword>
<proteinExistence type="inferred from homology"/>
<dbReference type="InterPro" id="IPR008926">
    <property type="entry name" value="RNR_R1-su_N"/>
</dbReference>